<evidence type="ECO:0000256" key="2">
    <source>
        <dbReference type="ARBA" id="ARBA00022679"/>
    </source>
</evidence>
<accession>A0A6G2CFW0</accession>
<reference evidence="3" key="1">
    <citation type="journal article" date="2019" name="Nat. Med.">
        <title>A library of human gut bacterial isolates paired with longitudinal multiomics data enables mechanistic microbiome research.</title>
        <authorList>
            <person name="Poyet M."/>
            <person name="Groussin M."/>
            <person name="Gibbons S.M."/>
            <person name="Avila-Pacheco J."/>
            <person name="Jiang X."/>
            <person name="Kearney S.M."/>
            <person name="Perrotta A.R."/>
            <person name="Berdy B."/>
            <person name="Zhao S."/>
            <person name="Lieberman T.D."/>
            <person name="Swanson P.K."/>
            <person name="Smith M."/>
            <person name="Roesemann S."/>
            <person name="Alexander J.E."/>
            <person name="Rich S.A."/>
            <person name="Livny J."/>
            <person name="Vlamakis H."/>
            <person name="Clish C."/>
            <person name="Bullock K."/>
            <person name="Deik A."/>
            <person name="Scott J."/>
            <person name="Pierce K.A."/>
            <person name="Xavier R.J."/>
            <person name="Alm E.J."/>
        </authorList>
    </citation>
    <scope>NUCLEOTIDE SEQUENCE</scope>
    <source>
        <strain evidence="3">BIOML-A179</strain>
    </source>
</reference>
<dbReference type="PANTHER" id="PTHR21015">
    <property type="entry name" value="UDP-N-ACETYLGLUCOSAMINE--N-ACETYLMURAMYL-(PENTAPEPTIDE) PYROPHOSPHORYL-UNDECAPRENOL N-ACETYLGLUCOSAMINE TRANSFERASE 1"/>
    <property type="match status" value="1"/>
</dbReference>
<dbReference type="InterPro" id="IPR006326">
    <property type="entry name" value="UDPGT_MGT-like"/>
</dbReference>
<comment type="caution">
    <text evidence="3">The sequence shown here is derived from an EMBL/GenBank/DDBJ whole genome shotgun (WGS) entry which is preliminary data.</text>
</comment>
<dbReference type="GO" id="GO:0008194">
    <property type="term" value="F:UDP-glycosyltransferase activity"/>
    <property type="evidence" value="ECO:0007669"/>
    <property type="project" value="InterPro"/>
</dbReference>
<dbReference type="PANTHER" id="PTHR21015:SF22">
    <property type="entry name" value="GLYCOSYLTRANSFERASE"/>
    <property type="match status" value="1"/>
</dbReference>
<evidence type="ECO:0000313" key="3">
    <source>
        <dbReference type="EMBL" id="MTL95171.1"/>
    </source>
</evidence>
<dbReference type="RefSeq" id="WP_129821758.1">
    <property type="nucleotide sequence ID" value="NZ_RCYV01000026.1"/>
</dbReference>
<evidence type="ECO:0000256" key="1">
    <source>
        <dbReference type="ARBA" id="ARBA00009995"/>
    </source>
</evidence>
<dbReference type="SUPFAM" id="SSF53756">
    <property type="entry name" value="UDP-Glycosyltransferase/glycogen phosphorylase"/>
    <property type="match status" value="1"/>
</dbReference>
<keyword evidence="2 3" id="KW-0808">Transferase</keyword>
<comment type="similarity">
    <text evidence="1">Belongs to the UDP-glycosyltransferase family.</text>
</comment>
<organism evidence="3">
    <name type="scientific">Turicibacter sanguinis</name>
    <dbReference type="NCBI Taxonomy" id="154288"/>
    <lineage>
        <taxon>Bacteria</taxon>
        <taxon>Bacillati</taxon>
        <taxon>Bacillota</taxon>
        <taxon>Erysipelotrichia</taxon>
        <taxon>Erysipelotrichales</taxon>
        <taxon>Turicibacteraceae</taxon>
        <taxon>Turicibacter</taxon>
    </lineage>
</organism>
<dbReference type="Gene3D" id="3.40.50.2000">
    <property type="entry name" value="Glycogen Phosphorylase B"/>
    <property type="match status" value="2"/>
</dbReference>
<name>A0A6G2CFW0_9FIRM</name>
<dbReference type="NCBIfam" id="TIGR01426">
    <property type="entry name" value="MGT"/>
    <property type="match status" value="1"/>
</dbReference>
<dbReference type="FunFam" id="3.40.50.2000:FF:000072">
    <property type="entry name" value="Glycosyl transferase"/>
    <property type="match status" value="1"/>
</dbReference>
<dbReference type="InterPro" id="IPR002213">
    <property type="entry name" value="UDP_glucos_trans"/>
</dbReference>
<dbReference type="AlphaFoldDB" id="A0A6G2CFW0"/>
<sequence length="394" mass="44446">MNKIVFFNMPAHGHTNPTLEVVRELVDKGNEVLYYSFAEFKDKVEEAGATCICCDDCLPKLNKEDEDKVGKDFAFLIDMIVDTTLALDQNVCEELSSFQPDCIVSDSLSLWGKLFAKKLNIPYICSTTTFAFNKHTSKLMKPGLKETANIILKMGKINQKIQQLRNAGYDIKSFIDIVENNNETNTIVYTSKEFQPLVETFSDKYFFVGPSVSNTVYAVGSKKKNQIYISLGTVNNKNNEFYKNCIQAFKDLEVQIVMSVGNKTDIKMLGPIPINFVIKNSVNQIEVLQNSDVFITHCGMNSVNESLYYGVPMVLFPQHSEQKMVAHRVFELEAGLKLKKNKVADIKKTTLDVMYNDKYKENALQLSKSFHHSGGAKQASDVILKIIESSKNPL</sequence>
<dbReference type="CDD" id="cd03784">
    <property type="entry name" value="GT1_Gtf-like"/>
    <property type="match status" value="1"/>
</dbReference>
<protein>
    <submittedName>
        <fullName evidence="3">Glucosyltransferase</fullName>
    </submittedName>
</protein>
<gene>
    <name evidence="3" type="ORF">GMA64_11585</name>
</gene>
<proteinExistence type="inferred from homology"/>
<dbReference type="GO" id="GO:0016758">
    <property type="term" value="F:hexosyltransferase activity"/>
    <property type="evidence" value="ECO:0007669"/>
    <property type="project" value="InterPro"/>
</dbReference>
<dbReference type="EMBL" id="WMQV01000033">
    <property type="protein sequence ID" value="MTL95171.1"/>
    <property type="molecule type" value="Genomic_DNA"/>
</dbReference>
<dbReference type="Pfam" id="PF00201">
    <property type="entry name" value="UDPGT"/>
    <property type="match status" value="1"/>
</dbReference>